<gene>
    <name evidence="1" type="ORF">O1D97_15100</name>
</gene>
<evidence type="ECO:0000313" key="1">
    <source>
        <dbReference type="EMBL" id="MCZ2722900.1"/>
    </source>
</evidence>
<sequence length="234" mass="25509">MIFDKAYFDALRAVDTPSIANAIEVVLGKRQGDGFTRKTVLAANPSLAPICGYARTAKIKAAVPTTEKTEVIATRRMAYYEYMANSSEHSIAVIEDLDYPDCVGAYWGEVNTAVHKGFGLQGTLTNGVMRDLDAMAEGYQVIAGAIGPSHAFVRIKEIDTPVSLFGLTIHPGDMIHADKHGAVVIPKAAQAGLVEAIKKMIDREKIVLDAAKQPDFSFESFKQAWSEFEAQREK</sequence>
<dbReference type="InterPro" id="IPR036704">
    <property type="entry name" value="RraA/RraA-like_sf"/>
</dbReference>
<evidence type="ECO:0000313" key="2">
    <source>
        <dbReference type="Proteomes" id="UP001149719"/>
    </source>
</evidence>
<organism evidence="1 2">
    <name type="scientific">Marinomonas phaeophyticola</name>
    <dbReference type="NCBI Taxonomy" id="3004091"/>
    <lineage>
        <taxon>Bacteria</taxon>
        <taxon>Pseudomonadati</taxon>
        <taxon>Pseudomonadota</taxon>
        <taxon>Gammaproteobacteria</taxon>
        <taxon>Oceanospirillales</taxon>
        <taxon>Oceanospirillaceae</taxon>
        <taxon>Marinomonas</taxon>
    </lineage>
</organism>
<proteinExistence type="predicted"/>
<dbReference type="SUPFAM" id="SSF89562">
    <property type="entry name" value="RraA-like"/>
    <property type="match status" value="1"/>
</dbReference>
<dbReference type="InterPro" id="IPR005493">
    <property type="entry name" value="RraA/RraA-like"/>
</dbReference>
<name>A0ABT4JX08_9GAMM</name>
<comment type="caution">
    <text evidence="1">The sequence shown here is derived from an EMBL/GenBank/DDBJ whole genome shotgun (WGS) entry which is preliminary data.</text>
</comment>
<dbReference type="CDD" id="cd16841">
    <property type="entry name" value="RraA_family"/>
    <property type="match status" value="1"/>
</dbReference>
<dbReference type="RefSeq" id="WP_269126908.1">
    <property type="nucleotide sequence ID" value="NZ_JAPUBN010000019.1"/>
</dbReference>
<dbReference type="EMBL" id="JAPUBN010000019">
    <property type="protein sequence ID" value="MCZ2722900.1"/>
    <property type="molecule type" value="Genomic_DNA"/>
</dbReference>
<reference evidence="1" key="1">
    <citation type="submission" date="2022-12" db="EMBL/GenBank/DDBJ databases">
        <title>Marinomonas 15G1-11 sp. nov, isolated from marine algae.</title>
        <authorList>
            <person name="Butt M."/>
            <person name="Choi D.G."/>
            <person name="Kim J.M."/>
            <person name="Lee J.K."/>
            <person name="Baek J.H."/>
            <person name="Jeon C.O."/>
        </authorList>
    </citation>
    <scope>NUCLEOTIDE SEQUENCE</scope>
    <source>
        <strain evidence="1">15G1-11</strain>
    </source>
</reference>
<dbReference type="Proteomes" id="UP001149719">
    <property type="component" value="Unassembled WGS sequence"/>
</dbReference>
<dbReference type="Pfam" id="PF03737">
    <property type="entry name" value="RraA-like"/>
    <property type="match status" value="1"/>
</dbReference>
<dbReference type="Gene3D" id="3.50.30.40">
    <property type="entry name" value="Ribonuclease E inhibitor RraA/RraA-like"/>
    <property type="match status" value="1"/>
</dbReference>
<keyword evidence="2" id="KW-1185">Reference proteome</keyword>
<protein>
    <submittedName>
        <fullName evidence="1">RraA family protein</fullName>
    </submittedName>
</protein>
<accession>A0ABT4JX08</accession>